<keyword evidence="3" id="KW-1185">Reference proteome</keyword>
<feature type="transmembrane region" description="Helical" evidence="1">
    <location>
        <begin position="57"/>
        <end position="77"/>
    </location>
</feature>
<feature type="transmembrane region" description="Helical" evidence="1">
    <location>
        <begin position="12"/>
        <end position="37"/>
    </location>
</feature>
<sequence>MLPAPHSEVVRGWWFAPLLSSVVTLLAGYCAFGFAALAPMACDACTRAQSDRFDASFYRAIAVFFLLVGVAVLLLTVAWALPHRERAAARFAARRTRLAFAAPAMIVVAYLVFLALVDWP</sequence>
<feature type="transmembrane region" description="Helical" evidence="1">
    <location>
        <begin position="98"/>
        <end position="117"/>
    </location>
</feature>
<dbReference type="KEGG" id="sxn:IAG42_10710"/>
<dbReference type="EMBL" id="CP061281">
    <property type="protein sequence ID" value="QNS08645.1"/>
    <property type="molecule type" value="Genomic_DNA"/>
</dbReference>
<evidence type="ECO:0000313" key="3">
    <source>
        <dbReference type="Proteomes" id="UP000516428"/>
    </source>
</evidence>
<gene>
    <name evidence="2" type="ORF">IAG42_10710</name>
</gene>
<proteinExistence type="predicted"/>
<keyword evidence="1" id="KW-1133">Transmembrane helix</keyword>
<reference evidence="2 3" key="1">
    <citation type="submission" date="2020-09" db="EMBL/GenBank/DDBJ databases">
        <title>A novel species.</title>
        <authorList>
            <person name="Gao J."/>
        </authorList>
    </citation>
    <scope>NUCLEOTIDE SEQUENCE [LARGE SCALE GENOMIC DNA]</scope>
    <source>
        <strain evidence="2 3">CRXT-Y-14</strain>
    </source>
</reference>
<organism evidence="2 3">
    <name type="scientific">Streptomyces xanthii</name>
    <dbReference type="NCBI Taxonomy" id="2768069"/>
    <lineage>
        <taxon>Bacteria</taxon>
        <taxon>Bacillati</taxon>
        <taxon>Actinomycetota</taxon>
        <taxon>Actinomycetes</taxon>
        <taxon>Kitasatosporales</taxon>
        <taxon>Streptomycetaceae</taxon>
        <taxon>Streptomyces</taxon>
    </lineage>
</organism>
<keyword evidence="1" id="KW-0812">Transmembrane</keyword>
<dbReference type="AlphaFoldDB" id="A0A7H1BIU0"/>
<evidence type="ECO:0000256" key="1">
    <source>
        <dbReference type="SAM" id="Phobius"/>
    </source>
</evidence>
<protein>
    <submittedName>
        <fullName evidence="2">Uncharacterized protein</fullName>
    </submittedName>
</protein>
<name>A0A7H1BIU0_9ACTN</name>
<keyword evidence="1" id="KW-0472">Membrane</keyword>
<accession>A0A7H1BIU0</accession>
<dbReference type="Proteomes" id="UP000516428">
    <property type="component" value="Chromosome"/>
</dbReference>
<evidence type="ECO:0000313" key="2">
    <source>
        <dbReference type="EMBL" id="QNS08645.1"/>
    </source>
</evidence>